<reference evidence="2 3" key="1">
    <citation type="submission" date="2019-08" db="EMBL/GenBank/DDBJ databases">
        <title>Lentzea from Indian Himalayas.</title>
        <authorList>
            <person name="Mandal S."/>
            <person name="Mallick Gupta A."/>
            <person name="Maiti P.K."/>
            <person name="Sarkar J."/>
            <person name="Mandal S."/>
        </authorList>
    </citation>
    <scope>NUCLEOTIDE SEQUENCE [LARGE SCALE GENOMIC DNA]</scope>
    <source>
        <strain evidence="2 3">PSKA42</strain>
    </source>
</reference>
<keyword evidence="3" id="KW-1185">Reference proteome</keyword>
<keyword evidence="1" id="KW-0812">Transmembrane</keyword>
<keyword evidence="1" id="KW-0472">Membrane</keyword>
<evidence type="ECO:0000313" key="3">
    <source>
        <dbReference type="Proteomes" id="UP001515943"/>
    </source>
</evidence>
<protein>
    <recommendedName>
        <fullName evidence="4">Methyltransferase domain-containing protein</fullName>
    </recommendedName>
</protein>
<comment type="caution">
    <text evidence="2">The sequence shown here is derived from an EMBL/GenBank/DDBJ whole genome shotgun (WGS) entry which is preliminary data.</text>
</comment>
<name>A0ABX1FUS7_9PSEU</name>
<dbReference type="Proteomes" id="UP001515943">
    <property type="component" value="Unassembled WGS sequence"/>
</dbReference>
<evidence type="ECO:0000313" key="2">
    <source>
        <dbReference type="EMBL" id="NKE62762.1"/>
    </source>
</evidence>
<evidence type="ECO:0000256" key="1">
    <source>
        <dbReference type="SAM" id="Phobius"/>
    </source>
</evidence>
<dbReference type="EMBL" id="VSRL01000282">
    <property type="protein sequence ID" value="NKE62762.1"/>
    <property type="molecule type" value="Genomic_DNA"/>
</dbReference>
<feature type="transmembrane region" description="Helical" evidence="1">
    <location>
        <begin position="203"/>
        <end position="225"/>
    </location>
</feature>
<organism evidence="2 3">
    <name type="scientific">Lentzea indica</name>
    <dbReference type="NCBI Taxonomy" id="2604800"/>
    <lineage>
        <taxon>Bacteria</taxon>
        <taxon>Bacillati</taxon>
        <taxon>Actinomycetota</taxon>
        <taxon>Actinomycetes</taxon>
        <taxon>Pseudonocardiales</taxon>
        <taxon>Pseudonocardiaceae</taxon>
        <taxon>Lentzea</taxon>
    </lineage>
</organism>
<keyword evidence="1" id="KW-1133">Transmembrane helix</keyword>
<gene>
    <name evidence="2" type="ORF">FXN61_40995</name>
</gene>
<dbReference type="RefSeq" id="WP_167979377.1">
    <property type="nucleotide sequence ID" value="NZ_VSRL01000282.1"/>
</dbReference>
<evidence type="ECO:0008006" key="4">
    <source>
        <dbReference type="Google" id="ProtNLM"/>
    </source>
</evidence>
<dbReference type="Gene3D" id="3.40.50.150">
    <property type="entry name" value="Vaccinia Virus protein VP39"/>
    <property type="match status" value="1"/>
</dbReference>
<sequence>MESLPRIDFVELHDLDRTPAVLRTLHTESITFIYRLTDAAREYSRPLSLALRQGADHRIVDLCAGSGGPVPLIQRRLHREGIHTHVTLTDLVPNVRAFQRVQAENRRLLPDSCCSVDYVSEPVDATDCRVEGTRTIYGAFHHFPPPLAGRMLQNAVDTRQPIVVVDTKRSFLYVLLFPFLTTLAVLLSAPFQRNPVPRYLLRLVLTYLVPVLPFMMFFDSVVSFLRMYGRAELRRMVDGLAGTESFTWTIGVEPGFTGAQYLIGVPLHVEGGLTRAE</sequence>
<dbReference type="SUPFAM" id="SSF53335">
    <property type="entry name" value="S-adenosyl-L-methionine-dependent methyltransferases"/>
    <property type="match status" value="1"/>
</dbReference>
<accession>A0ABX1FUS7</accession>
<proteinExistence type="predicted"/>
<feature type="transmembrane region" description="Helical" evidence="1">
    <location>
        <begin position="171"/>
        <end position="191"/>
    </location>
</feature>
<dbReference type="InterPro" id="IPR029063">
    <property type="entry name" value="SAM-dependent_MTases_sf"/>
</dbReference>